<evidence type="ECO:0000313" key="5">
    <source>
        <dbReference type="EMBL" id="AVI15023.1"/>
    </source>
</evidence>
<dbReference type="EMBL" id="KX982264">
    <property type="protein sequence ID" value="ARD06000.1"/>
    <property type="molecule type" value="Genomic_RNA"/>
</dbReference>
<proteinExistence type="inferred from homology"/>
<dbReference type="Pfam" id="PF06145">
    <property type="entry name" value="Corona_NS1"/>
    <property type="match status" value="1"/>
</dbReference>
<gene>
    <name evidence="3" type="primary">ns4.9</name>
</gene>
<dbReference type="InterPro" id="IPR009314">
    <property type="entry name" value="Corona_NS1"/>
</dbReference>
<evidence type="ECO:0000313" key="4">
    <source>
        <dbReference type="EMBL" id="AVI15012.1"/>
    </source>
</evidence>
<evidence type="ECO:0000256" key="1">
    <source>
        <dbReference type="ARBA" id="ARBA00009946"/>
    </source>
</evidence>
<evidence type="ECO:0000313" key="3">
    <source>
        <dbReference type="EMBL" id="AVI15001.1"/>
    </source>
</evidence>
<comment type="similarity">
    <text evidence="1">Belongs to the coronaviruses ns4.9 protein family.</text>
</comment>
<protein>
    <submittedName>
        <fullName evidence="2">4.9 kDa non structural protein</fullName>
    </submittedName>
    <submittedName>
        <fullName evidence="3">4.9 kDa nonstructural protein</fullName>
    </submittedName>
</protein>
<sequence>MTTKFVFDLLAPDDTLHPFNHVKPILRPIEVEHIIIATTTPAV</sequence>
<dbReference type="EMBL" id="MG757140">
    <property type="protein sequence ID" value="AVI15023.1"/>
    <property type="molecule type" value="Genomic_RNA"/>
</dbReference>
<accession>A0A1V0JAZ3</accession>
<evidence type="ECO:0000313" key="7">
    <source>
        <dbReference type="EMBL" id="AVI15045.1"/>
    </source>
</evidence>
<dbReference type="EMBL" id="MG757141">
    <property type="protein sequence ID" value="AVI15034.1"/>
    <property type="molecule type" value="Genomic_RNA"/>
</dbReference>
<name>A0A1V0JAZ3_9BETC</name>
<evidence type="ECO:0000313" key="2">
    <source>
        <dbReference type="EMBL" id="ARD06000.1"/>
    </source>
</evidence>
<organism evidence="2">
    <name type="scientific">Bovine coronavirus</name>
    <dbReference type="NCBI Taxonomy" id="11128"/>
    <lineage>
        <taxon>Viruses</taxon>
        <taxon>Riboviria</taxon>
        <taxon>Orthornavirae</taxon>
        <taxon>Pisuviricota</taxon>
        <taxon>Pisoniviricetes</taxon>
        <taxon>Nidovirales</taxon>
        <taxon>Cornidovirineae</taxon>
        <taxon>Coronaviridae</taxon>
        <taxon>Orthocoronavirinae</taxon>
        <taxon>Betacoronavirus</taxon>
        <taxon>Embecovirus</taxon>
        <taxon>Betacoronavirus gravedinis</taxon>
        <taxon>Betacoronavirus 1</taxon>
    </lineage>
</organism>
<reference evidence="3" key="2">
    <citation type="submission" date="2018-01" db="EMBL/GenBank/DDBJ databases">
        <authorList>
            <person name="Salem E."/>
            <person name="Meyer G."/>
            <person name="Ducatez M."/>
        </authorList>
    </citation>
    <scope>NUCLEOTIDE SEQUENCE</scope>
    <source>
        <strain evidence="6">ICSA-pool-EN</strain>
        <strain evidence="7">ICSA-pool-LBA</strain>
        <strain evidence="4">ICSA16-EN</strain>
        <strain evidence="5">ICSA16-LBA</strain>
        <strain evidence="3">ICSA21-LBA</strain>
    </source>
</reference>
<reference evidence="2" key="1">
    <citation type="submission" date="2016-10" db="EMBL/GenBank/DDBJ databases">
        <title>Whole genome sequencing of the first BCoV from France.</title>
        <authorList>
            <person name="Kin N."/>
            <person name="Guerard P."/>
            <person name="Diancourt L."/>
            <person name="Caro V."/>
            <person name="Ar Gouilh M."/>
            <person name="Vabret A."/>
        </authorList>
    </citation>
    <scope>NUCLEOTIDE SEQUENCE</scope>
    <source>
        <strain evidence="2">BCoV_2014_13</strain>
    </source>
</reference>
<evidence type="ECO:0000313" key="6">
    <source>
        <dbReference type="EMBL" id="AVI15034.1"/>
    </source>
</evidence>
<dbReference type="EMBL" id="MG757142">
    <property type="protein sequence ID" value="AVI15045.1"/>
    <property type="molecule type" value="Genomic_RNA"/>
</dbReference>
<dbReference type="EMBL" id="MG757138">
    <property type="protein sequence ID" value="AVI15001.1"/>
    <property type="molecule type" value="Genomic_RNA"/>
</dbReference>
<dbReference type="EMBL" id="MG757139">
    <property type="protein sequence ID" value="AVI15012.1"/>
    <property type="molecule type" value="Genomic_RNA"/>
</dbReference>